<keyword evidence="4" id="KW-1185">Reference proteome</keyword>
<reference evidence="3 4" key="1">
    <citation type="submission" date="2019-10" db="EMBL/GenBank/DDBJ databases">
        <authorList>
            <person name="Palmer J.M."/>
        </authorList>
    </citation>
    <scope>NUCLEOTIDE SEQUENCE [LARGE SCALE GENOMIC DNA]</scope>
    <source>
        <strain evidence="3 4">TWF730</strain>
    </source>
</reference>
<dbReference type="Pfam" id="PF21109">
    <property type="entry name" value="Stonustoxin_helical"/>
    <property type="match status" value="1"/>
</dbReference>
<sequence length="1231" mass="135907">MALSNETVITRPALGQDVQLGMLYDVRTSNFFAGLSLWKNDVVNAKQNIDDEKIQNADFEFSYSLEESRKKSSLNVEGSLSLDLKILSATGSAKYLNDTKSSAYEARVDVSCNMVRRTRRIPQETLASMTYEKYLDDSRYTHFVGEVVEGGSATLSFAQSCSSAEEAMELTGELKVAMVKIPLSVDAKVEFSKEEQSKFENVKVSYSGAIAEKVVSLEDALRVAGEMPEKLKKQMNTLSYTLLPLTLLDSKVNRLIRSIDTGLVIKTAAALKAGTEAGLKLKDLVKEEIFQKKFPAIKRQISNFADAFSAAETEFTKTARRLLPELRDGSTDENAKITELQAAAALFQRRTEYAERFIRRKWAEATVLRETVATLLAAEFENHLDGFTTRSLIDGTPRLLLSFGGPSIGCANHPLQASIESGSSDGGGATVSKNGAKDDDDSEDDEDEEWFEDQQIIANIRKSCADLRQQRLVKIPGITITFAVASIDKAYRPGKNKKTRTNVGDIVLDNEGKLLIVTGMLPKAPAAPELTVEGQTITVAWHQERQEADLLAIPTTGYSVKYRRLLNRSKDGAFPRASENELFTEVSCTDSQTKMILSSLSDDCDYEVALSVHTIVGASRWSLYVVGRTAKQTTVASEIVDFFKSNRATLEKPEKPENKPWDLDVPKNANSKQTLFLGLTEIAQCPCTDKRFAGKVAVRIVDVAAEFKPEIKAALSRDEKNTIVVLFTGTSGHGKSTEINAFISYLLGGQIHDQVRIMVVDDRGAKQAASVTQIVTCFRIRPFSSLFQGKTLLVVDTPGYGDPRDIEAYEFVTAAMSDFFKTVSHVNSIIFTCRANEVRTTFLKPVSSYVFSLFAKNVHSCLRTVYTFSDAGAPPARTALTELGWPVENGEIFVNNSTFTQNLDGSENDAVVRESWLQTIRGQYLIMQMLLRMTPVPTEKSAQVTQKRILLEQRCQLAEKKILRTANRGQNLISGLNALASVVRAAPSQKIEVKEHRSVKKALPDGKYIVETEVFSTWFVPEDMIKHWNAQNNTLEAALLTAMDSYLKLQEELRNDILELAKLSEELTSTALLHDPAGLISYIDTLIQSARASGAPNEQVAQLSTARNTLILVREVQGKGEGATRDSGILLDVIGAVRQEMGQRIKLSANERAKEEEKACNLYNELRERLPAEIRDKAPAQLRKENTFSRGALYPENLEAIVKLVGVVLKDGGVVAALYADSLGSGEEADD</sequence>
<dbReference type="PANTHER" id="PTHR31594:SF14">
    <property type="entry name" value="FIBRONECTIN TYPE-III DOMAIN-CONTAINING PROTEIN"/>
    <property type="match status" value="1"/>
</dbReference>
<evidence type="ECO:0000259" key="2">
    <source>
        <dbReference type="Pfam" id="PF21109"/>
    </source>
</evidence>
<gene>
    <name evidence="3" type="ORF">TWF730_007151</name>
</gene>
<protein>
    <recommendedName>
        <fullName evidence="2">Stonustoxin-like helical domain-containing protein</fullName>
    </recommendedName>
</protein>
<proteinExistence type="predicted"/>
<dbReference type="SUPFAM" id="SSF49265">
    <property type="entry name" value="Fibronectin type III"/>
    <property type="match status" value="1"/>
</dbReference>
<feature type="compositionally biased region" description="Acidic residues" evidence="1">
    <location>
        <begin position="438"/>
        <end position="449"/>
    </location>
</feature>
<dbReference type="AlphaFoldDB" id="A0AAV9VGE0"/>
<evidence type="ECO:0000256" key="1">
    <source>
        <dbReference type="SAM" id="MobiDB-lite"/>
    </source>
</evidence>
<dbReference type="SUPFAM" id="SSF52540">
    <property type="entry name" value="P-loop containing nucleoside triphosphate hydrolases"/>
    <property type="match status" value="1"/>
</dbReference>
<evidence type="ECO:0000313" key="3">
    <source>
        <dbReference type="EMBL" id="KAK6361036.1"/>
    </source>
</evidence>
<dbReference type="Gene3D" id="2.60.40.10">
    <property type="entry name" value="Immunoglobulins"/>
    <property type="match status" value="1"/>
</dbReference>
<dbReference type="Gene3D" id="3.40.50.300">
    <property type="entry name" value="P-loop containing nucleotide triphosphate hydrolases"/>
    <property type="match status" value="1"/>
</dbReference>
<dbReference type="InterPro" id="IPR013783">
    <property type="entry name" value="Ig-like_fold"/>
</dbReference>
<accession>A0AAV9VGE0</accession>
<dbReference type="EMBL" id="JAVHNS010000003">
    <property type="protein sequence ID" value="KAK6361036.1"/>
    <property type="molecule type" value="Genomic_DNA"/>
</dbReference>
<organism evidence="3 4">
    <name type="scientific">Orbilia blumenaviensis</name>
    <dbReference type="NCBI Taxonomy" id="1796055"/>
    <lineage>
        <taxon>Eukaryota</taxon>
        <taxon>Fungi</taxon>
        <taxon>Dikarya</taxon>
        <taxon>Ascomycota</taxon>
        <taxon>Pezizomycotina</taxon>
        <taxon>Orbiliomycetes</taxon>
        <taxon>Orbiliales</taxon>
        <taxon>Orbiliaceae</taxon>
        <taxon>Orbilia</taxon>
    </lineage>
</organism>
<comment type="caution">
    <text evidence="3">The sequence shown here is derived from an EMBL/GenBank/DDBJ whole genome shotgun (WGS) entry which is preliminary data.</text>
</comment>
<evidence type="ECO:0000313" key="4">
    <source>
        <dbReference type="Proteomes" id="UP001373714"/>
    </source>
</evidence>
<dbReference type="Proteomes" id="UP001373714">
    <property type="component" value="Unassembled WGS sequence"/>
</dbReference>
<feature type="domain" description="Stonustoxin-like helical" evidence="2">
    <location>
        <begin position="276"/>
        <end position="341"/>
    </location>
</feature>
<dbReference type="InterPro" id="IPR052090">
    <property type="entry name" value="Cytolytic_pore-forming_toxin"/>
</dbReference>
<name>A0AAV9VGE0_9PEZI</name>
<dbReference type="InterPro" id="IPR027417">
    <property type="entry name" value="P-loop_NTPase"/>
</dbReference>
<feature type="region of interest" description="Disordered" evidence="1">
    <location>
        <begin position="414"/>
        <end position="449"/>
    </location>
</feature>
<dbReference type="PANTHER" id="PTHR31594">
    <property type="entry name" value="AIG1-TYPE G DOMAIN-CONTAINING PROTEIN"/>
    <property type="match status" value="1"/>
</dbReference>
<dbReference type="InterPro" id="IPR036116">
    <property type="entry name" value="FN3_sf"/>
</dbReference>
<dbReference type="InterPro" id="IPR048997">
    <property type="entry name" value="Stonustoxin-like_helical"/>
</dbReference>